<organism evidence="2 3">
    <name type="scientific">Vibrio gazogenes</name>
    <dbReference type="NCBI Taxonomy" id="687"/>
    <lineage>
        <taxon>Bacteria</taxon>
        <taxon>Pseudomonadati</taxon>
        <taxon>Pseudomonadota</taxon>
        <taxon>Gammaproteobacteria</taxon>
        <taxon>Vibrionales</taxon>
        <taxon>Vibrionaceae</taxon>
        <taxon>Vibrio</taxon>
    </lineage>
</organism>
<dbReference type="Proteomes" id="UP000196708">
    <property type="component" value="Chromosome 2"/>
</dbReference>
<evidence type="ECO:0000313" key="3">
    <source>
        <dbReference type="Proteomes" id="UP000196708"/>
    </source>
</evidence>
<dbReference type="EMBL" id="CP018836">
    <property type="protein sequence ID" value="ASA58111.1"/>
    <property type="molecule type" value="Genomic_DNA"/>
</dbReference>
<accession>A0A1Z2SLN3</accession>
<reference evidence="2 3" key="1">
    <citation type="submission" date="2016-12" db="EMBL/GenBank/DDBJ databases">
        <authorList>
            <person name="Song W.-J."/>
            <person name="Kurnit D.M."/>
        </authorList>
    </citation>
    <scope>NUCLEOTIDE SEQUENCE [LARGE SCALE GENOMIC DNA]</scope>
    <source>
        <strain evidence="2 3">ATCC 43942</strain>
    </source>
</reference>
<evidence type="ECO:0000256" key="1">
    <source>
        <dbReference type="SAM" id="SignalP"/>
    </source>
</evidence>
<dbReference type="KEGG" id="vga:BSQ33_20705"/>
<keyword evidence="1" id="KW-0732">Signal</keyword>
<name>A0A1Z2SLN3_VIBGA</name>
<dbReference type="AlphaFoldDB" id="A0A1Z2SLN3"/>
<protein>
    <recommendedName>
        <fullName evidence="4">Sel1 repeat family protein</fullName>
    </recommendedName>
</protein>
<feature type="signal peptide" evidence="1">
    <location>
        <begin position="1"/>
        <end position="21"/>
    </location>
</feature>
<evidence type="ECO:0000313" key="2">
    <source>
        <dbReference type="EMBL" id="ASA58111.1"/>
    </source>
</evidence>
<dbReference type="InterPro" id="IPR011990">
    <property type="entry name" value="TPR-like_helical_dom_sf"/>
</dbReference>
<gene>
    <name evidence="2" type="ORF">BSQ33_20705</name>
</gene>
<dbReference type="SUPFAM" id="SSF81901">
    <property type="entry name" value="HCP-like"/>
    <property type="match status" value="1"/>
</dbReference>
<feature type="chain" id="PRO_5012780298" description="Sel1 repeat family protein" evidence="1">
    <location>
        <begin position="22"/>
        <end position="334"/>
    </location>
</feature>
<sequence length="334" mass="38301">MNQIIKSLLIYVTVFSYESFAATVDDGITQFNQMQYKQAQAVFEPLVKQGNARAMFWLGVTQFRTGEQFKAGHTLLKSAEAGNPWAMLMMSPKDNGYCDYLGWPCDPSWRDKAFSTLQVLADQGNGNAICTLLYRKGKPWWTYVPILNKKRGGELAEKGVKDGWYRMASCGIPMDIKKRVELLQYAAQHHYAPAMVALYYLDEKGKYKMKNSAHFLHDAMKLGYDSGAAGLFHYLYPIYHKINTYVDIQNLTAEDYNKLKELYFYSLVSQGLGYKDDFNLQVLIRTKNNENKVVKLISSDEENKIEERAKDFLKKVKPNLFLDESSNMNALLNP</sequence>
<proteinExistence type="predicted"/>
<dbReference type="RefSeq" id="WP_088135201.1">
    <property type="nucleotide sequence ID" value="NZ_CP018836.1"/>
</dbReference>
<evidence type="ECO:0008006" key="4">
    <source>
        <dbReference type="Google" id="ProtNLM"/>
    </source>
</evidence>
<dbReference type="OrthoDB" id="5899447at2"/>
<dbReference type="Gene3D" id="1.25.40.10">
    <property type="entry name" value="Tetratricopeptide repeat domain"/>
    <property type="match status" value="1"/>
</dbReference>